<feature type="transmembrane region" description="Helical" evidence="6">
    <location>
        <begin position="405"/>
        <end position="426"/>
    </location>
</feature>
<gene>
    <name evidence="8" type="ORF">DZC73_03135</name>
</gene>
<feature type="transmembrane region" description="Helical" evidence="6">
    <location>
        <begin position="202"/>
        <end position="224"/>
    </location>
</feature>
<organism evidence="8 9">
    <name type="scientific">Piscinibacter terrae</name>
    <dbReference type="NCBI Taxonomy" id="2496871"/>
    <lineage>
        <taxon>Bacteria</taxon>
        <taxon>Pseudomonadati</taxon>
        <taxon>Pseudomonadota</taxon>
        <taxon>Betaproteobacteria</taxon>
        <taxon>Burkholderiales</taxon>
        <taxon>Sphaerotilaceae</taxon>
        <taxon>Piscinibacter</taxon>
    </lineage>
</organism>
<dbReference type="SMART" id="SM00752">
    <property type="entry name" value="HTTM"/>
    <property type="match status" value="1"/>
</dbReference>
<keyword evidence="2 6" id="KW-0812">Transmembrane</keyword>
<reference evidence="8 9" key="1">
    <citation type="submission" date="2018-08" db="EMBL/GenBank/DDBJ databases">
        <authorList>
            <person name="Khan S.A."/>
            <person name="Jeon C.O."/>
            <person name="Chun B.H."/>
            <person name="Jeong S.E."/>
        </authorList>
    </citation>
    <scope>NUCLEOTIDE SEQUENCE [LARGE SCALE GENOMIC DNA]</scope>
    <source>
        <strain evidence="8 9">S-16</strain>
    </source>
</reference>
<sequence>MARHGARAGGHAGLVPVVTGLSARQALRRIPAPGRRLGLLRAGPYRGPRAALSHRRRAGPPHRDAVQRGRAAQRPGLPALHHTGFVRRQRLACAHEQRRADAVPPACRTASGAHRVHRGEAASHHAGAACARTQALGRVAGGVGADAAGDLPASAGIHMSALPAPPSPSMLQPAAYARHAWQRWTDFWFTPQPVLMLDVVRIGVGLTLLGLYAALGTQLLAFYADGGWVDAAALAELNQGPWQQSLLTHLAPGWPQQAFIATAVLGMLAFTIGWQTRWVKWLVLVAHLSLLHRNPLIAYGVDNITASLLWLLCLAPIGQSLSLDRWLAVRRAKLVDLSHVLPSATSARAGLCLRLIQFQMVVFFFLAGATKLQGASWWHGHAVWFALTNYEYANIPLSWLVSQFWIVNLLTYATIVLELAYPFLVWGPRRGWLLAEAIALHVGIAVMLGLYAFSFVMIFAHLAFVRTTWLAQWREAWQRRFGGMEMIYDGHCGFCKRSMAAFLAFDGLSQIAVRDFRRHPSPVVSDAELELALYLVTTDGRRFAGFEAYRHAVLRVPGLWWAVPLFYLPWLSRAVGSRIYHWVATHRNVISDCGTGTASACAIPHDSRAES</sequence>
<evidence type="ECO:0000259" key="7">
    <source>
        <dbReference type="SMART" id="SM00752"/>
    </source>
</evidence>
<evidence type="ECO:0000313" key="8">
    <source>
        <dbReference type="EMBL" id="RQP26055.1"/>
    </source>
</evidence>
<dbReference type="PANTHER" id="PTHR39535">
    <property type="entry name" value="SPORULATION-DELAYING PROTEIN SDPB"/>
    <property type="match status" value="1"/>
</dbReference>
<dbReference type="GO" id="GO:0015035">
    <property type="term" value="F:protein-disulfide reductase activity"/>
    <property type="evidence" value="ECO:0007669"/>
    <property type="project" value="InterPro"/>
</dbReference>
<name>A0A3N7K573_9BURK</name>
<keyword evidence="3 6" id="KW-1133">Transmembrane helix</keyword>
<keyword evidence="9" id="KW-1185">Reference proteome</keyword>
<feature type="region of interest" description="Disordered" evidence="5">
    <location>
        <begin position="39"/>
        <end position="75"/>
    </location>
</feature>
<comment type="subcellular location">
    <subcellularLocation>
        <location evidence="1">Endomembrane system</location>
        <topology evidence="1">Multi-pass membrane protein</topology>
    </subcellularLocation>
</comment>
<dbReference type="InterPro" id="IPR007263">
    <property type="entry name" value="DCC1-like"/>
</dbReference>
<feature type="transmembrane region" description="Helical" evidence="6">
    <location>
        <begin position="349"/>
        <end position="369"/>
    </location>
</feature>
<dbReference type="Proteomes" id="UP000267464">
    <property type="component" value="Unassembled WGS sequence"/>
</dbReference>
<dbReference type="EMBL" id="QUSW01000001">
    <property type="protein sequence ID" value="RQP26055.1"/>
    <property type="molecule type" value="Genomic_DNA"/>
</dbReference>
<keyword evidence="4 6" id="KW-0472">Membrane</keyword>
<dbReference type="AlphaFoldDB" id="A0A3N7K573"/>
<evidence type="ECO:0000313" key="9">
    <source>
        <dbReference type="Proteomes" id="UP000267464"/>
    </source>
</evidence>
<dbReference type="Pfam" id="PF04134">
    <property type="entry name" value="DCC1-like"/>
    <property type="match status" value="1"/>
</dbReference>
<proteinExistence type="predicted"/>
<evidence type="ECO:0000256" key="5">
    <source>
        <dbReference type="SAM" id="MobiDB-lite"/>
    </source>
</evidence>
<accession>A0A3N7K573</accession>
<dbReference type="PANTHER" id="PTHR39535:SF2">
    <property type="entry name" value="HTTM DOMAIN-CONTAINING PROTEIN"/>
    <property type="match status" value="1"/>
</dbReference>
<comment type="caution">
    <text evidence="8">The sequence shown here is derived from an EMBL/GenBank/DDBJ whole genome shotgun (WGS) entry which is preliminary data.</text>
</comment>
<dbReference type="InterPro" id="IPR052964">
    <property type="entry name" value="Sporulation_signal_mat"/>
</dbReference>
<evidence type="ECO:0000256" key="1">
    <source>
        <dbReference type="ARBA" id="ARBA00004127"/>
    </source>
</evidence>
<protein>
    <submittedName>
        <fullName evidence="8">DUF393 domain-containing protein</fullName>
    </submittedName>
</protein>
<reference evidence="8 9" key="2">
    <citation type="submission" date="2018-12" db="EMBL/GenBank/DDBJ databases">
        <title>Rhizobacter gummiphilus sp. nov., a rubber-degrading bacterium isolated from the soil of a botanical garden in Japan.</title>
        <authorList>
            <person name="Shunsuke S.S."/>
        </authorList>
    </citation>
    <scope>NUCLEOTIDE SEQUENCE [LARGE SCALE GENOMIC DNA]</scope>
    <source>
        <strain evidence="8 9">S-16</strain>
    </source>
</reference>
<evidence type="ECO:0000256" key="3">
    <source>
        <dbReference type="ARBA" id="ARBA00022989"/>
    </source>
</evidence>
<evidence type="ECO:0000256" key="2">
    <source>
        <dbReference type="ARBA" id="ARBA00022692"/>
    </source>
</evidence>
<dbReference type="GO" id="GO:0012505">
    <property type="term" value="C:endomembrane system"/>
    <property type="evidence" value="ECO:0007669"/>
    <property type="project" value="UniProtKB-SubCell"/>
</dbReference>
<feature type="transmembrane region" description="Helical" evidence="6">
    <location>
        <begin position="254"/>
        <end position="274"/>
    </location>
</feature>
<feature type="transmembrane region" description="Helical" evidence="6">
    <location>
        <begin position="438"/>
        <end position="464"/>
    </location>
</feature>
<feature type="domain" description="HTTM-like" evidence="7">
    <location>
        <begin position="189"/>
        <end position="469"/>
    </location>
</feature>
<dbReference type="InterPro" id="IPR011020">
    <property type="entry name" value="HTTM-like"/>
</dbReference>
<evidence type="ECO:0000256" key="4">
    <source>
        <dbReference type="ARBA" id="ARBA00023136"/>
    </source>
</evidence>
<evidence type="ECO:0000256" key="6">
    <source>
        <dbReference type="SAM" id="Phobius"/>
    </source>
</evidence>